<protein>
    <submittedName>
        <fullName evidence="1">Uncharacterized protein</fullName>
    </submittedName>
</protein>
<accession>A0ACB9QN16</accession>
<reference evidence="2" key="1">
    <citation type="journal article" date="2023" name="Front. Plant Sci.">
        <title>Chromosomal-level genome assembly of Melastoma candidum provides insights into trichome evolution.</title>
        <authorList>
            <person name="Zhong Y."/>
            <person name="Wu W."/>
            <person name="Sun C."/>
            <person name="Zou P."/>
            <person name="Liu Y."/>
            <person name="Dai S."/>
            <person name="Zhou R."/>
        </authorList>
    </citation>
    <scope>NUCLEOTIDE SEQUENCE [LARGE SCALE GENOMIC DNA]</scope>
</reference>
<dbReference type="Proteomes" id="UP001057402">
    <property type="component" value="Chromosome 6"/>
</dbReference>
<name>A0ACB9QN16_9MYRT</name>
<comment type="caution">
    <text evidence="1">The sequence shown here is derived from an EMBL/GenBank/DDBJ whole genome shotgun (WGS) entry which is preliminary data.</text>
</comment>
<proteinExistence type="predicted"/>
<sequence length="663" mass="74269">MESVEDLDTNRSEVGSSKIGSIGGFSVGGEANADLGNAGEILTRIELDLVCTSEKLCNLNMFRMQVATRESEFEAFDLGEVEGVDMVEKGLEFDLLSGILDSEIGLLDSYMTVLQKEMLDSRVRISSFEHPEEAFLDLEKKLADSEEALEQLKEQLSEIRVQSAYFQETLSRFTGMEKSDLGFGSLPNGGSLDFDLRSGMPTAEQQMHFLRMLEKSLARELDLETKLSETRQAEEELKQRLQSAEQEAFCLEEELFDSWERLFEADNLAEVLMSISKEVLGRLQISQFNLNGLKQRESELQSKLDATLTRLQEKENDLRESEVCKNELEESLFKQKESIMTSFKVEEAEKGAKESKPVAEIANMQNAIDQLKLELLDAVERACTAEAKSNLLEDANKELREDLSLLRSSGLTPERLHSLEKQLNDSDILLQRAVASAEASEEKQSMLFATIIDMENVIEELKQKVSKADNRADSAEDKCIILSETNAELNEELGFLRSKLECLEGSLHLAEEMKLATAKSVGVHTRTISNLMKQLAIERERLNGQLTSLVKENRILVVQLRNDGKYSAVVGEQEGENGGNGEILTPVVDFQEPKPSEVHVGQVDNYHVADDIKVKTENLTAQAETVRRLNVGVLSLKYTLIAGLIFLLITAAYIYSQQSFLFL</sequence>
<gene>
    <name evidence="1" type="ORF">MLD38_022566</name>
</gene>
<keyword evidence="2" id="KW-1185">Reference proteome</keyword>
<evidence type="ECO:0000313" key="1">
    <source>
        <dbReference type="EMBL" id="KAI4366725.1"/>
    </source>
</evidence>
<evidence type="ECO:0000313" key="2">
    <source>
        <dbReference type="Proteomes" id="UP001057402"/>
    </source>
</evidence>
<dbReference type="EMBL" id="CM042885">
    <property type="protein sequence ID" value="KAI4366725.1"/>
    <property type="molecule type" value="Genomic_DNA"/>
</dbReference>
<organism evidence="1 2">
    <name type="scientific">Melastoma candidum</name>
    <dbReference type="NCBI Taxonomy" id="119954"/>
    <lineage>
        <taxon>Eukaryota</taxon>
        <taxon>Viridiplantae</taxon>
        <taxon>Streptophyta</taxon>
        <taxon>Embryophyta</taxon>
        <taxon>Tracheophyta</taxon>
        <taxon>Spermatophyta</taxon>
        <taxon>Magnoliopsida</taxon>
        <taxon>eudicotyledons</taxon>
        <taxon>Gunneridae</taxon>
        <taxon>Pentapetalae</taxon>
        <taxon>rosids</taxon>
        <taxon>malvids</taxon>
        <taxon>Myrtales</taxon>
        <taxon>Melastomataceae</taxon>
        <taxon>Melastomatoideae</taxon>
        <taxon>Melastomateae</taxon>
        <taxon>Melastoma</taxon>
    </lineage>
</organism>